<sequence>MSNEQKMFEYLKRTMAELENTRSRVAELEGRSAEPLAIVGMACRYPGDVTSPEQLWKLVAEGRDGVTEFPTDRGWDIENLYNPDPDHQGTSYAREGGFLHTAGHFDTDFFGISPREALAMDPQQRLLLETSWEAIENAGINPLALRGSSTGVFVGTSSQDYAVTANQVADATDGYLLTGTAGSVISGRVAYVLGIEGPAVSVDTACSSSLVALHLATQALRSDECSMALVGGVAVMATPTGFVEFSRQRGLAADGRCKSFAAGADGTGWAEGVGVLVVERLSDARRLGHPVLAVIRSSAVNQDGASSGLTAPNGPSQQRVIRQALATAGLTTADVDVVEAHGTGTSLGDPIEAQALLATYGQDRPEGRPLWLGSLKSNIGHAQAAAGVAGVIKMVMALRHGVLPATLHVDEPTPHVDWASGAVELLTEARPWPETGRPRRAGVSSFGISGTNAHAILEQAPDDGTVEAPAADDDALVPWVVSGRGEGALRAQAARLREWVLERPEDRPVDIGHSLLSSRSLHRDRLVVLGSGRESLLDGLAAVVEGAPWPGVVRSSADVSVGRCVFVFPGQGSQWVGMGRELYASSPVFRGRLDECAAALDPLVDWSLIDVVRGDEGAPGLERVDVVQPVLWAVMVSLAAVWESWGVVPAAVVGHSQGEIAAACVAGALSVEDAARVVALRSRALRAMAGDGAMVSVALSAVEAEALTGDGVSLAAVNGPASVVLSGDRSALTPVVERLGAEGVRTKWVPVDYASHSAHMERIHEELLEVLSGIEPVTSRVPLYSTVSAGVIDTSVMDASYWFDNIRGTVRFHETVQALITDGLTAFVEISPHPVLAMSVQDTLDQADTTGLSIGTLRRDENEGKALLNAAAELFVAGLPVDWNTAAYTDRDPRRVDLPTYAFQHQRYWLEAGTAVADGPVVDSAEARFWDVVERGDAAELATALAAAGVDASAEALEPVLPALSSWRQVQRARTAAQSWRYQVTWKPWTGVATPGNLSGTWLVLAPPPGDFDGLTAECVSALEERGATVVVLRPYGPAAGDRESWRALLDDALADTADRPVSGMVALLGLAEDPLTDFPVVSAGLAGVLAAVQALGDTGIEAPMWCLTQGAVSIGRTDPLRHPTQALVWGLGRVIPLESPQRWGGLIDLPETVDQRCWDQVGSALSGAGGEDQIAIRTSGTYVRRLVTAPASDPAAAGGWTPGDGTVLITGGTGALGRHVARWAANRGARRLLLLSRGGHRAPEAEALVAELLEAGCHADVVACDIADRDALAAVLAAIPGEHPLTTVIHTAAALDDGVIDSLNPSRMAAALRAKKAGAWNLHELTSELDLAHFVLFSSFGAVVGSPGQGNYAPANAYLDALAQYRRSRGLVATAIAWAAWAGDGMARESDTFDRFARHGVPPMSPEQALEALGVVLAGDETCVSIADISWKQFWTANNAERANPFFNEIPEVQALLAEHAATTDSGSGLAARLVELTGPERNRRLLELVRGHVAAVLGHTGPENVAAGRAFRELGFDSLTAVELRNRLNAATGLQLPATLVFDYPTPAIIAEHLLGQLLGDSDSDGEDGSGSGAAARQLPTASHLTDEPLAVVGMACRFPGGVATPEQLWRLVAEGVDGISGFPADRGWDERALFDPDPDNQGTTYACEGGFLHDAAKFDPEFFGISPREALAMDPQQRLLLETSWEAVENAGIDPLTLRGSATGVFAGVTYHDYSARLRSIPDGLEGLLSTGSSGSVVSGRVAYVFGLEGPAVTVDTACSSSLVALHLAGQALRQGECSMALAGGVTVMSTPGTFIGFSRQRGLAADGRCKAFGATADGFGPGEGVGMLVLERLSDAQRLGHPVLAVIRGSAVNQDGASNGLTAPNGPSQQRVIRQALATAGLTTADVDAVEAHGTGTNLGDPIEAQALLATYGQNRPEDRPLRLGSIKSNIGHTQAAAGVAGVIKMVMALRHGVLPPTLHVDEPTPHVDWSTGAVELLTEPTPWPEVDRPWRAAVSSFGISGTNAHTIIEQAPDEAGELTERGTSNGAVVVPWVVSGRGEGALRAQAARLREWALEHPELTSADIGHSLAVSRSVFENRLVVVGADREGLLAGLGAAAQGEPRSGLVQSPPDGCAAGGGVAFLFTGQGAQRLGMGRELAGRFPVFADALDEVCGQVDARLGRPLREVLFAEPGSEAAALLDETAFTQVALFAVEVALFRLVESWSLAPDYVLGHSIGGLAAAHVAGVLSLEDAAEVVVARGRLMQALPKGGAMVSLQATEDEVAESLDARVSVAGVNGPRSVVVSGDEGAVMGVAEEWRGRGRKVKRLKVSHAFHSVLMEPMLAEFEEILSRVTLNEPRIAVISDSTGVPLTDEQAMSPAYWAEHVRRPVLFHQAVSYLADQGVNAFLELGPDGVLSAMVQHSIPDGAHTAPLLRSGVDETETALTAAAELYVNGATIDWTALLHSTHQVALPTYAFQHGHYWLKTGTTPGAEAALHGLSSLRHPLLSACVTVAEGDLVLLTGRLSLQNHPWLADHAVLGSVLLPGTAFLELAVRAGDQVGCARVEELVIQTPLILAADDTAAPVDVQILVGAPQPDSARSVDIYSRPHTDGAAGPDDNGWTHHAGGVLTPGRRGDNAAEPDTSLTTWPPQQAVPIPLDDFYPRLDRIGFGYGPLFQGLHAAWRSGDDVYAEIRLPEQDDDTAEGTDFGIHPALLDAALHAISLTAPEQDDDSDTPQGGLPFSWTGIELHAGGAATLRVRLRRNDDDSVSLLAADAVGAPVVSVESLVLRPVTVEQVRADRGTHRDALFNLDWVLGETAPEPSESTWGILTVPGLTTGAEDVEAGLTERGVTVTGLADLSVPSGTGALPEDGRPVPDTVVLPLSFTDGGTASAAVATTLGVVQQWLATPEWSASRLLVLTRGAVAAEPGEDVPDLAAAAVWGLLRTAQSENPDRFLLVDSDEQGITGGSLLEAIAADEPQTALRDGRIRLPRLHRAQLGEDSGRHDWGAAPGTVLVTGGTGSLGRAVAAHLADRGVGRLLLLSRRGPDAPGAGELAKQLKAAGAEVSIVACDIADREALTRTLAGIPAEHPLTAVVHTAGVVSDATIPSLTPQQVAEVFAAKADAAWHLHELTAETPLSAFVLFSSASGTIGNPGQGNYAAANTFLDALARHRTARGLPAVSLGWGLWAEPSGMTGGLSGADRARMTRGGVEALTTRQGLELLDTALGAGTPSLLPIKLNPHVLRGSVTVPHLLRDLAPASVRRHAATGPESAGTLAGRLAGLAEAEQRQLLLETVRGQVATVLGHARPEHIQPERAFRELGFDSLTSVELRNRLNTATGLRLPATLVFDSPTPNAVTDFLLTRLLGRQETARPKPARTTATSEEPLAVIGMACRFPGGVTSPEDLWELVVNGADGVSAFPTDRDWDLANLFHPDPDHPGTSYADEGGFLQNAGDFDSGFFGISPREALAMDPQQRLLLETSWEAVESAGIDPLSLKGSDTGVFTGLMYHDYSARLRTVPDGLEGYLGTGNAGSVVSGRVAYVLGAEGPAVTVDTACSSSLVALHWAAQALRQGECSMALAGGVTVMATPSTFIDFSRQRGLAADGRCKSFAAAADGTGWAEGVGMVLVERLSDAERLGHPVLAVIRSSAVNQDGASNGLTAPNGPSQQRVIRQALATAGLTTADVDAVEAHGTGTSLGDPIEAQALLATYGQDRPEDRPLLLGSLKSNIGHAQAAAGVAGVIKMVMALRHGVLPATLHVDEPTPHVDWASGAVELLTEARPWPEVDRPRRAAVSSFGISGTNAHTILEQAPGAVRGVEEEEAEPETGRVIPWVVSGRGEGALRAQAARLREWALEHPELTSADIGHSLAVSRSVFEDRLVVLGSGRDALLDGLALAARGESGPGVVRGVDRLGGGVAFLFTGQGAQRLGMGRELAGRFPVFADVLDEVCGRVDVRLGRPLREVLFAEPGSEAAALLDETAFTQVALFAVEVALFRLVESWSLTPDYLLGHSIGGLAAAHVAGVLSLEDAAEVVVARGRLMQALPRGGAMVSLQATEEEVAESLVGGVSVAGVNGPRSVVVSGDEDAVMGVAEEWRGRGRKVKRLKVSHAFHSVLMEPMLAEFEEILSGVTLNAPRIAVISDSTGLPLTDEQAMSPAYWAEHVRRPVLFHQAVSYLADQGVSAFLELGPDGVLSAMTRTSLTGDGLTVAPLLRAGRDETETALTAAAELYVNGATVDWTALLHSTRQVALPTYAFQHQRYWLDAPDGPGTDPADLGLGTLDHPLLGAAVGIADGDTALLTGRVSLGSHPWLADHAVLGSVLLPGTAFLELAVRAGDQVGCARVDELVLHTPLILTEDDGVDLQVLVGAADESGLRTVDVYSRTHTAEQGSYGTEWTHHAGGSLAAEAVAPDRTGLEYWPPKNATPLEVSGHYERISESGFDYGPVFQGLRAAWRDGTDLCAEVVLPHSDRTTAAEFGVHPALLDAALHALGLAPGDLDAENPSDPENTTNPESTTYPENTTDRGRLPFSWSGVSLYATGAGTLRVRLRPNQDGTIGLTAVDTAGDLVFAAESLALRPVSAEQVKAGREAGHEQLFALDWATVAPLPEGTGGAAGPWTVLTRFGTQPARTLLDGLPAGGSAGRACHSVADAFADDPAPGIVVLPVGRVVDPGQDTAEVVSGTLEVVQEWLSLPEYAESRLVVVTEGAVSVEAGESVTDLAGAAVWGLIRTAQSENPDRFVLVDIDPAGVRDGALARAVASDEPQLAVRAGSLRLPRVRRVTAPAGDGAGTEQPDSAPPTGRGTVLITGGTGGLGAVLARHLAANGVHRLLLTSRQGMAAEHAETLVAELATLGAVAEIVACDVSDRAAVAALLDGIPDEHQLSAVVHAAGVLDDGVIGSLTPERIARVLAPKVQGSWHLHELTAHLPLTAFVLFSSASGTFGNAGQANYAAANAFLDGLAAHRRALGLPAVSLGWGLWAQTTGMAGHLNPGEQDRIGRGGGEALTTEEGLKLFEMALISDRISVLPMRLNTKRLQAAARTGALHPLLREIIRVPVRRAASSAGESGETFADRLSLLPEDEREQAVLELVRSTVATVLAHNSPEDIPRDKRFLDIGFDSLTAIELRNRLNKALGLRLPASLVFDQPTPAQLAKYLVGQLQPSNRSPLMDVLEAIDRSLDRALQLRSSSDSQEGMDREVLAQLERLADKMAEIKSRGSEQMDKSEIRNLSDDEMFNFINKTLNISE</sequence>
<feature type="region of interest" description="N-terminal hotdog fold" evidence="9">
    <location>
        <begin position="2488"/>
        <end position="2620"/>
    </location>
</feature>
<feature type="domain" description="Ketosynthase family 3 (KS3)" evidence="13">
    <location>
        <begin position="1589"/>
        <end position="2015"/>
    </location>
</feature>
<feature type="active site" description="Proton donor; for dehydratase activity" evidence="9">
    <location>
        <position position="4468"/>
    </location>
</feature>
<evidence type="ECO:0000259" key="12">
    <source>
        <dbReference type="PROSITE" id="PS50075"/>
    </source>
</evidence>
<evidence type="ECO:0000256" key="2">
    <source>
        <dbReference type="ARBA" id="ARBA00004792"/>
    </source>
</evidence>
<comment type="pathway">
    <text evidence="2">Antibiotic biosynthesis.</text>
</comment>
<proteinExistence type="predicted"/>
<dbReference type="SMART" id="SM00825">
    <property type="entry name" value="PKS_KS"/>
    <property type="match status" value="3"/>
</dbReference>
<protein>
    <submittedName>
        <fullName evidence="15">SDR family NAD(P)-dependent oxidoreductase</fullName>
    </submittedName>
</protein>
<dbReference type="CDD" id="cd00833">
    <property type="entry name" value="PKS"/>
    <property type="match status" value="3"/>
</dbReference>
<feature type="region of interest" description="Disordered" evidence="11">
    <location>
        <begin position="4765"/>
        <end position="4784"/>
    </location>
</feature>
<keyword evidence="16" id="KW-1185">Reference proteome</keyword>
<keyword evidence="3" id="KW-0596">Phosphopantetheine</keyword>
<evidence type="ECO:0000256" key="8">
    <source>
        <dbReference type="ARBA" id="ARBA00023315"/>
    </source>
</evidence>
<dbReference type="Gene3D" id="6.10.140.1830">
    <property type="match status" value="1"/>
</dbReference>
<organism evidence="15 16">
    <name type="scientific">Streptomyces qinzhouensis</name>
    <dbReference type="NCBI Taxonomy" id="2599401"/>
    <lineage>
        <taxon>Bacteria</taxon>
        <taxon>Bacillati</taxon>
        <taxon>Actinomycetota</taxon>
        <taxon>Actinomycetes</taxon>
        <taxon>Kitasatosporales</taxon>
        <taxon>Streptomycetaceae</taxon>
        <taxon>Streptomyces</taxon>
    </lineage>
</organism>
<dbReference type="CDD" id="cd08956">
    <property type="entry name" value="KR_3_FAS_SDR_x"/>
    <property type="match status" value="2"/>
</dbReference>
<dbReference type="Pfam" id="PF08659">
    <property type="entry name" value="KR"/>
    <property type="match status" value="3"/>
</dbReference>
<dbReference type="InterPro" id="IPR049900">
    <property type="entry name" value="PKS_mFAS_DH"/>
</dbReference>
<dbReference type="InterPro" id="IPR014030">
    <property type="entry name" value="Ketoacyl_synth_N"/>
</dbReference>
<dbReference type="InterPro" id="IPR009081">
    <property type="entry name" value="PP-bd_ACP"/>
</dbReference>
<dbReference type="SMART" id="SM00827">
    <property type="entry name" value="PKS_AT"/>
    <property type="match status" value="3"/>
</dbReference>
<dbReference type="FunFam" id="3.40.47.10:FF:000019">
    <property type="entry name" value="Polyketide synthase type I"/>
    <property type="match status" value="3"/>
</dbReference>
<feature type="region of interest" description="Disordered" evidence="11">
    <location>
        <begin position="1563"/>
        <end position="1583"/>
    </location>
</feature>
<dbReference type="InterPro" id="IPR055123">
    <property type="entry name" value="SpnB-like_Rossmann"/>
</dbReference>
<dbReference type="SMART" id="SM01294">
    <property type="entry name" value="PKS_PP_betabranch"/>
    <property type="match status" value="3"/>
</dbReference>
<evidence type="ECO:0000256" key="6">
    <source>
        <dbReference type="ARBA" id="ARBA00023194"/>
    </source>
</evidence>
<dbReference type="InterPro" id="IPR014031">
    <property type="entry name" value="Ketoacyl_synth_C"/>
</dbReference>
<dbReference type="Pfam" id="PF00109">
    <property type="entry name" value="ketoacyl-synt"/>
    <property type="match status" value="3"/>
</dbReference>
<dbReference type="InterPro" id="IPR020806">
    <property type="entry name" value="PKS_PP-bd"/>
</dbReference>
<feature type="region of interest" description="Disordered" evidence="11">
    <location>
        <begin position="4477"/>
        <end position="4509"/>
    </location>
</feature>
<evidence type="ECO:0000313" key="16">
    <source>
        <dbReference type="Proteomes" id="UP000320580"/>
    </source>
</evidence>
<dbReference type="InterPro" id="IPR018201">
    <property type="entry name" value="Ketoacyl_synth_AS"/>
</dbReference>
<dbReference type="EMBL" id="CP042266">
    <property type="protein sequence ID" value="QDY80071.1"/>
    <property type="molecule type" value="Genomic_DNA"/>
</dbReference>
<evidence type="ECO:0000256" key="11">
    <source>
        <dbReference type="SAM" id="MobiDB-lite"/>
    </source>
</evidence>
<dbReference type="InterPro" id="IPR036291">
    <property type="entry name" value="NAD(P)-bd_dom_sf"/>
</dbReference>
<dbReference type="PANTHER" id="PTHR43775">
    <property type="entry name" value="FATTY ACID SYNTHASE"/>
    <property type="match status" value="1"/>
</dbReference>
<feature type="region of interest" description="C-terminal hotdog fold" evidence="9">
    <location>
        <begin position="4407"/>
        <end position="4568"/>
    </location>
</feature>
<dbReference type="InterPro" id="IPR036736">
    <property type="entry name" value="ACP-like_sf"/>
</dbReference>
<dbReference type="InterPro" id="IPR001227">
    <property type="entry name" value="Ac_transferase_dom_sf"/>
</dbReference>
<dbReference type="InterPro" id="IPR049551">
    <property type="entry name" value="PKS_DH_C"/>
</dbReference>
<feature type="region of interest" description="Disordered" evidence="11">
    <location>
        <begin position="2614"/>
        <end position="2635"/>
    </location>
</feature>
<dbReference type="SUPFAM" id="SSF53901">
    <property type="entry name" value="Thiolase-like"/>
    <property type="match status" value="3"/>
</dbReference>
<feature type="domain" description="Carrier" evidence="12">
    <location>
        <begin position="3274"/>
        <end position="3349"/>
    </location>
</feature>
<dbReference type="KEGG" id="sqz:FQU76_30115"/>
<dbReference type="Pfam" id="PF14765">
    <property type="entry name" value="PS-DH"/>
    <property type="match status" value="2"/>
</dbReference>
<dbReference type="InterPro" id="IPR020807">
    <property type="entry name" value="PKS_DH"/>
</dbReference>
<feature type="domain" description="Ketosynthase family 3 (KS3)" evidence="13">
    <location>
        <begin position="33"/>
        <end position="459"/>
    </location>
</feature>
<evidence type="ECO:0000259" key="14">
    <source>
        <dbReference type="PROSITE" id="PS52019"/>
    </source>
</evidence>
<evidence type="ECO:0000259" key="13">
    <source>
        <dbReference type="PROSITE" id="PS52004"/>
    </source>
</evidence>
<feature type="domain" description="Carrier" evidence="12">
    <location>
        <begin position="1485"/>
        <end position="1560"/>
    </location>
</feature>
<feature type="compositionally biased region" description="Polar residues" evidence="11">
    <location>
        <begin position="4488"/>
        <end position="4503"/>
    </location>
</feature>
<dbReference type="Pfam" id="PF21089">
    <property type="entry name" value="PKS_DH_N"/>
    <property type="match status" value="2"/>
</dbReference>
<dbReference type="InterPro" id="IPR014043">
    <property type="entry name" value="Acyl_transferase_dom"/>
</dbReference>
<dbReference type="Pfam" id="PF08990">
    <property type="entry name" value="Docking"/>
    <property type="match status" value="1"/>
</dbReference>
<dbReference type="Pfam" id="PF02801">
    <property type="entry name" value="Ketoacyl-synt_C"/>
    <property type="match status" value="3"/>
</dbReference>
<dbReference type="Gene3D" id="1.10.1200.10">
    <property type="entry name" value="ACP-like"/>
    <property type="match status" value="3"/>
</dbReference>
<dbReference type="Pfam" id="PF18369">
    <property type="entry name" value="PKS_DE"/>
    <property type="match status" value="1"/>
</dbReference>
<feature type="domain" description="Carrier" evidence="12">
    <location>
        <begin position="5066"/>
        <end position="5141"/>
    </location>
</feature>
<feature type="region of interest" description="C-terminal hotdog fold" evidence="9">
    <location>
        <begin position="2637"/>
        <end position="2782"/>
    </location>
</feature>
<dbReference type="SUPFAM" id="SSF55048">
    <property type="entry name" value="Probable ACP-binding domain of malonyl-CoA ACP transacylase"/>
    <property type="match status" value="3"/>
</dbReference>
<dbReference type="CDD" id="cd08952">
    <property type="entry name" value="KR_1_SDR_x"/>
    <property type="match status" value="1"/>
</dbReference>
<dbReference type="Pfam" id="PF00550">
    <property type="entry name" value="PP-binding"/>
    <property type="match status" value="3"/>
</dbReference>
<name>A0A5B8JJP9_9ACTN</name>
<evidence type="ECO:0000256" key="5">
    <source>
        <dbReference type="ARBA" id="ARBA00022679"/>
    </source>
</evidence>
<dbReference type="PANTHER" id="PTHR43775:SF51">
    <property type="entry name" value="INACTIVE PHENOLPHTHIOCEROL SYNTHESIS POLYKETIDE SYNTHASE TYPE I PKS1-RELATED"/>
    <property type="match status" value="1"/>
</dbReference>
<dbReference type="InterPro" id="IPR032821">
    <property type="entry name" value="PKS_assoc"/>
</dbReference>
<dbReference type="GO" id="GO:0031177">
    <property type="term" value="F:phosphopantetheine binding"/>
    <property type="evidence" value="ECO:0007669"/>
    <property type="project" value="InterPro"/>
</dbReference>
<dbReference type="Gene3D" id="3.10.129.110">
    <property type="entry name" value="Polyketide synthase dehydratase"/>
    <property type="match status" value="2"/>
</dbReference>
<feature type="active site" description="Proton donor; for dehydratase activity" evidence="9">
    <location>
        <position position="2700"/>
    </location>
</feature>
<dbReference type="InterPro" id="IPR049552">
    <property type="entry name" value="PKS_DH_N"/>
</dbReference>
<dbReference type="InterPro" id="IPR016039">
    <property type="entry name" value="Thiolase-like"/>
</dbReference>
<feature type="region of interest" description="N-terminal hotdog fold" evidence="9">
    <location>
        <begin position="4266"/>
        <end position="4394"/>
    </location>
</feature>
<dbReference type="InterPro" id="IPR042104">
    <property type="entry name" value="PKS_dehydratase_sf"/>
</dbReference>
<dbReference type="SMART" id="SM00826">
    <property type="entry name" value="PKS_DH"/>
    <property type="match status" value="2"/>
</dbReference>
<reference evidence="15 16" key="1">
    <citation type="submission" date="2019-07" db="EMBL/GenBank/DDBJ databases">
        <authorList>
            <person name="Zhu P."/>
        </authorList>
    </citation>
    <scope>NUCLEOTIDE SEQUENCE [LARGE SCALE GENOMIC DNA]</scope>
    <source>
        <strain evidence="15 16">SSL-25</strain>
    </source>
</reference>
<dbReference type="GO" id="GO:0004312">
    <property type="term" value="F:fatty acid synthase activity"/>
    <property type="evidence" value="ECO:0007669"/>
    <property type="project" value="TreeGrafter"/>
</dbReference>
<dbReference type="SMART" id="SM00823">
    <property type="entry name" value="PKS_PP"/>
    <property type="match status" value="3"/>
</dbReference>
<keyword evidence="4" id="KW-0597">Phosphoprotein</keyword>
<feature type="active site" description="Proton acceptor; for dehydratase activity" evidence="9">
    <location>
        <position position="4298"/>
    </location>
</feature>
<dbReference type="PROSITE" id="PS00606">
    <property type="entry name" value="KS3_1"/>
    <property type="match status" value="3"/>
</dbReference>
<dbReference type="PROSITE" id="PS52019">
    <property type="entry name" value="PKS_MFAS_DH"/>
    <property type="match status" value="2"/>
</dbReference>
<dbReference type="InterPro" id="IPR057326">
    <property type="entry name" value="KR_dom"/>
</dbReference>
<evidence type="ECO:0000256" key="3">
    <source>
        <dbReference type="ARBA" id="ARBA00022450"/>
    </source>
</evidence>
<dbReference type="OrthoDB" id="9778690at2"/>
<feature type="active site" description="Proton acceptor; for dehydratase activity" evidence="9">
    <location>
        <position position="2520"/>
    </location>
</feature>
<dbReference type="SMART" id="SM00822">
    <property type="entry name" value="PKS_KR"/>
    <property type="match status" value="3"/>
</dbReference>
<dbReference type="SUPFAM" id="SSF51735">
    <property type="entry name" value="NAD(P)-binding Rossmann-fold domains"/>
    <property type="match status" value="6"/>
</dbReference>
<keyword evidence="10" id="KW-0175">Coiled coil</keyword>
<dbReference type="GO" id="GO:0033068">
    <property type="term" value="P:macrolide biosynthetic process"/>
    <property type="evidence" value="ECO:0007669"/>
    <property type="project" value="UniProtKB-ARBA"/>
</dbReference>
<dbReference type="Pfam" id="PF00698">
    <property type="entry name" value="Acyl_transf_1"/>
    <property type="match status" value="3"/>
</dbReference>
<dbReference type="GO" id="GO:0004315">
    <property type="term" value="F:3-oxoacyl-[acyl-carrier-protein] synthase activity"/>
    <property type="evidence" value="ECO:0007669"/>
    <property type="project" value="InterPro"/>
</dbReference>
<feature type="domain" description="Ketosynthase family 3 (KS3)" evidence="13">
    <location>
        <begin position="3368"/>
        <end position="3794"/>
    </location>
</feature>
<dbReference type="InterPro" id="IPR016036">
    <property type="entry name" value="Malonyl_transacylase_ACP-bd"/>
</dbReference>
<dbReference type="Gene3D" id="3.30.70.3290">
    <property type="match status" value="3"/>
</dbReference>
<dbReference type="FunFam" id="1.10.1200.10:FF:000007">
    <property type="entry name" value="Probable polyketide synthase pks17"/>
    <property type="match status" value="3"/>
</dbReference>
<keyword evidence="7" id="KW-0511">Multifunctional enzyme</keyword>
<feature type="domain" description="PKS/mFAS DH" evidence="14">
    <location>
        <begin position="4266"/>
        <end position="4568"/>
    </location>
</feature>
<dbReference type="InterPro" id="IPR006162">
    <property type="entry name" value="Ppantetheine_attach_site"/>
</dbReference>
<dbReference type="Gene3D" id="3.40.47.10">
    <property type="match status" value="3"/>
</dbReference>
<dbReference type="NCBIfam" id="NF045894">
    <property type="entry name" value="PKS_plus_SDR"/>
    <property type="match status" value="1"/>
</dbReference>
<evidence type="ECO:0000313" key="15">
    <source>
        <dbReference type="EMBL" id="QDY80071.1"/>
    </source>
</evidence>
<dbReference type="Pfam" id="PF22953">
    <property type="entry name" value="SpnB_Rossmann"/>
    <property type="match status" value="2"/>
</dbReference>
<dbReference type="Proteomes" id="UP000320580">
    <property type="component" value="Chromosome"/>
</dbReference>
<keyword evidence="8" id="KW-0012">Acyltransferase</keyword>
<evidence type="ECO:0000256" key="4">
    <source>
        <dbReference type="ARBA" id="ARBA00022553"/>
    </source>
</evidence>
<evidence type="ECO:0000256" key="1">
    <source>
        <dbReference type="ARBA" id="ARBA00001957"/>
    </source>
</evidence>
<gene>
    <name evidence="15" type="ORF">FQU76_30115</name>
</gene>
<accession>A0A5B8JJP9</accession>
<evidence type="ECO:0000256" key="9">
    <source>
        <dbReference type="PROSITE-ProRule" id="PRU01363"/>
    </source>
</evidence>
<dbReference type="Gene3D" id="3.40.366.10">
    <property type="entry name" value="Malonyl-Coenzyme A Acyl Carrier Protein, domain 2"/>
    <property type="match status" value="3"/>
</dbReference>
<dbReference type="InterPro" id="IPR041618">
    <property type="entry name" value="PKS_DE"/>
</dbReference>
<dbReference type="GO" id="GO:0006633">
    <property type="term" value="P:fatty acid biosynthetic process"/>
    <property type="evidence" value="ECO:0007669"/>
    <property type="project" value="InterPro"/>
</dbReference>
<keyword evidence="5" id="KW-0808">Transferase</keyword>
<comment type="cofactor">
    <cofactor evidence="1">
        <name>pantetheine 4'-phosphate</name>
        <dbReference type="ChEBI" id="CHEBI:47942"/>
    </cofactor>
</comment>
<dbReference type="Pfam" id="PF16197">
    <property type="entry name" value="KAsynt_C_assoc"/>
    <property type="match status" value="3"/>
</dbReference>
<dbReference type="InterPro" id="IPR015083">
    <property type="entry name" value="NorB/c/GfsB-D-like_docking"/>
</dbReference>
<keyword evidence="6" id="KW-0045">Antibiotic biosynthesis</keyword>
<dbReference type="PROSITE" id="PS50075">
    <property type="entry name" value="CARRIER"/>
    <property type="match status" value="3"/>
</dbReference>
<dbReference type="PROSITE" id="PS52004">
    <property type="entry name" value="KS3_2"/>
    <property type="match status" value="3"/>
</dbReference>
<dbReference type="FunFam" id="3.40.366.10:FF:000002">
    <property type="entry name" value="Probable polyketide synthase 2"/>
    <property type="match status" value="1"/>
</dbReference>
<dbReference type="InterPro" id="IPR013968">
    <property type="entry name" value="PKS_KR"/>
</dbReference>
<dbReference type="Gene3D" id="3.40.50.720">
    <property type="entry name" value="NAD(P)-binding Rossmann-like Domain"/>
    <property type="match status" value="3"/>
</dbReference>
<evidence type="ECO:0000256" key="10">
    <source>
        <dbReference type="SAM" id="Coils"/>
    </source>
</evidence>
<feature type="coiled-coil region" evidence="10">
    <location>
        <begin position="1"/>
        <end position="31"/>
    </location>
</feature>
<feature type="domain" description="PKS/mFAS DH" evidence="14">
    <location>
        <begin position="2488"/>
        <end position="2782"/>
    </location>
</feature>
<dbReference type="SUPFAM" id="SSF47336">
    <property type="entry name" value="ACP-like"/>
    <property type="match status" value="3"/>
</dbReference>
<dbReference type="SUPFAM" id="SSF52151">
    <property type="entry name" value="FabD/lysophospholipase-like"/>
    <property type="match status" value="3"/>
</dbReference>
<dbReference type="PROSITE" id="PS00012">
    <property type="entry name" value="PHOSPHOPANTETHEINE"/>
    <property type="match status" value="3"/>
</dbReference>
<dbReference type="InterPro" id="IPR050091">
    <property type="entry name" value="PKS_NRPS_Biosynth_Enz"/>
</dbReference>
<dbReference type="InterPro" id="IPR020841">
    <property type="entry name" value="PKS_Beta-ketoAc_synthase_dom"/>
</dbReference>
<dbReference type="InterPro" id="IPR016035">
    <property type="entry name" value="Acyl_Trfase/lysoPLipase"/>
</dbReference>
<evidence type="ECO:0000256" key="7">
    <source>
        <dbReference type="ARBA" id="ARBA00023268"/>
    </source>
</evidence>